<evidence type="ECO:0000313" key="9">
    <source>
        <dbReference type="Proteomes" id="UP000198975"/>
    </source>
</evidence>
<evidence type="ECO:0000313" key="8">
    <source>
        <dbReference type="EMBL" id="SCB78798.1"/>
    </source>
</evidence>
<dbReference type="OrthoDB" id="8370318at2"/>
<protein>
    <submittedName>
        <fullName evidence="8">EamA domain-containing membrane protein RarD</fullName>
    </submittedName>
</protein>
<evidence type="ECO:0000256" key="1">
    <source>
        <dbReference type="ARBA" id="ARBA00004651"/>
    </source>
</evidence>
<evidence type="ECO:0000256" key="2">
    <source>
        <dbReference type="ARBA" id="ARBA00022475"/>
    </source>
</evidence>
<reference evidence="9" key="1">
    <citation type="submission" date="2016-08" db="EMBL/GenBank/DDBJ databases">
        <authorList>
            <person name="Varghese N."/>
            <person name="Submissions Spin"/>
        </authorList>
    </citation>
    <scope>NUCLEOTIDE SEQUENCE [LARGE SCALE GENOMIC DNA]</scope>
    <source>
        <strain evidence="9">REICA_082</strain>
    </source>
</reference>
<dbReference type="InterPro" id="IPR051258">
    <property type="entry name" value="Diverse_Substrate_Transporter"/>
</dbReference>
<dbReference type="EMBL" id="FMAY01000001">
    <property type="protein sequence ID" value="SCB78798.1"/>
    <property type="molecule type" value="Genomic_DNA"/>
</dbReference>
<dbReference type="PANTHER" id="PTHR42920:SF5">
    <property type="entry name" value="EAMA DOMAIN-CONTAINING PROTEIN"/>
    <property type="match status" value="1"/>
</dbReference>
<feature type="transmembrane region" description="Helical" evidence="6">
    <location>
        <begin position="94"/>
        <end position="112"/>
    </location>
</feature>
<keyword evidence="4 6" id="KW-1133">Transmembrane helix</keyword>
<evidence type="ECO:0000256" key="6">
    <source>
        <dbReference type="SAM" id="Phobius"/>
    </source>
</evidence>
<dbReference type="SUPFAM" id="SSF103481">
    <property type="entry name" value="Multidrug resistance efflux transporter EmrE"/>
    <property type="match status" value="2"/>
</dbReference>
<keyword evidence="5 6" id="KW-0472">Membrane</keyword>
<feature type="transmembrane region" description="Helical" evidence="6">
    <location>
        <begin position="230"/>
        <end position="255"/>
    </location>
</feature>
<sequence>MTRQRQADLLLVLTTLIAACGWIFSREAISGMPVFAFLGLRFFGAALVLLPFCLKQRIPLAKLRQVLISGFWMALNLCLWIWSVSTTPSLGEGAFIMSLSMLFVPLVAWAMMNTRPARAYWECLPVAIIGLALLSLHTPITFHPSQGWFLLTAFVQSINFCYTSRCAREVPLLPLTAVQLAVTGIAGLAISALFEAWTQPLTAATGMWLVASIFIATSLRFALQLQGQKYAAVASAAIIMVLEPLLTVIAASLWYGERLPLQKIIGGVLILLAQIWFRWRMVARLPSKL</sequence>
<dbReference type="InterPro" id="IPR037185">
    <property type="entry name" value="EmrE-like"/>
</dbReference>
<dbReference type="RefSeq" id="WP_061493841.1">
    <property type="nucleotide sequence ID" value="NZ_CP115659.1"/>
</dbReference>
<dbReference type="InterPro" id="IPR000620">
    <property type="entry name" value="EamA_dom"/>
</dbReference>
<dbReference type="Pfam" id="PF00892">
    <property type="entry name" value="EamA"/>
    <property type="match status" value="2"/>
</dbReference>
<feature type="transmembrane region" description="Helical" evidence="6">
    <location>
        <begin position="170"/>
        <end position="194"/>
    </location>
</feature>
<evidence type="ECO:0000256" key="5">
    <source>
        <dbReference type="ARBA" id="ARBA00023136"/>
    </source>
</evidence>
<feature type="domain" description="EamA" evidence="7">
    <location>
        <begin position="148"/>
        <end position="274"/>
    </location>
</feature>
<feature type="transmembrane region" description="Helical" evidence="6">
    <location>
        <begin position="66"/>
        <end position="82"/>
    </location>
</feature>
<proteinExistence type="predicted"/>
<feature type="transmembrane region" description="Helical" evidence="6">
    <location>
        <begin position="119"/>
        <end position="140"/>
    </location>
</feature>
<keyword evidence="3 6" id="KW-0812">Transmembrane</keyword>
<keyword evidence="2" id="KW-1003">Cell membrane</keyword>
<dbReference type="PROSITE" id="PS51257">
    <property type="entry name" value="PROKAR_LIPOPROTEIN"/>
    <property type="match status" value="1"/>
</dbReference>
<evidence type="ECO:0000259" key="7">
    <source>
        <dbReference type="Pfam" id="PF00892"/>
    </source>
</evidence>
<feature type="transmembrane region" description="Helical" evidence="6">
    <location>
        <begin position="35"/>
        <end position="54"/>
    </location>
</feature>
<organism evidence="8 9">
    <name type="scientific">Kosakonia oryzendophytica</name>
    <dbReference type="NCBI Taxonomy" id="1005665"/>
    <lineage>
        <taxon>Bacteria</taxon>
        <taxon>Pseudomonadati</taxon>
        <taxon>Pseudomonadota</taxon>
        <taxon>Gammaproteobacteria</taxon>
        <taxon>Enterobacterales</taxon>
        <taxon>Enterobacteriaceae</taxon>
        <taxon>Kosakonia</taxon>
    </lineage>
</organism>
<dbReference type="Proteomes" id="UP000198975">
    <property type="component" value="Unassembled WGS sequence"/>
</dbReference>
<feature type="domain" description="EamA" evidence="7">
    <location>
        <begin position="7"/>
        <end position="135"/>
    </location>
</feature>
<evidence type="ECO:0000256" key="4">
    <source>
        <dbReference type="ARBA" id="ARBA00022989"/>
    </source>
</evidence>
<accession>A0A1C3Z963</accession>
<gene>
    <name evidence="8" type="ORF">GA0061071_101450</name>
</gene>
<dbReference type="PANTHER" id="PTHR42920">
    <property type="entry name" value="OS03G0707200 PROTEIN-RELATED"/>
    <property type="match status" value="1"/>
</dbReference>
<name>A0A1C3Z963_9ENTR</name>
<feature type="transmembrane region" description="Helical" evidence="6">
    <location>
        <begin position="261"/>
        <end position="279"/>
    </location>
</feature>
<evidence type="ECO:0000256" key="3">
    <source>
        <dbReference type="ARBA" id="ARBA00022692"/>
    </source>
</evidence>
<dbReference type="GO" id="GO:0005886">
    <property type="term" value="C:plasma membrane"/>
    <property type="evidence" value="ECO:0007669"/>
    <property type="project" value="UniProtKB-SubCell"/>
</dbReference>
<dbReference type="AlphaFoldDB" id="A0A1C3Z963"/>
<comment type="subcellular location">
    <subcellularLocation>
        <location evidence="1">Cell membrane</location>
        <topology evidence="1">Multi-pass membrane protein</topology>
    </subcellularLocation>
</comment>
<feature type="transmembrane region" description="Helical" evidence="6">
    <location>
        <begin position="146"/>
        <end position="163"/>
    </location>
</feature>
<feature type="transmembrane region" description="Helical" evidence="6">
    <location>
        <begin position="206"/>
        <end position="223"/>
    </location>
</feature>
<keyword evidence="9" id="KW-1185">Reference proteome</keyword>